<organism evidence="1 2">
    <name type="scientific">Peptacetobacter hominis</name>
    <dbReference type="NCBI Taxonomy" id="2743610"/>
    <lineage>
        <taxon>Bacteria</taxon>
        <taxon>Bacillati</taxon>
        <taxon>Bacillota</taxon>
        <taxon>Clostridia</taxon>
        <taxon>Peptostreptococcales</taxon>
        <taxon>Peptostreptococcaceae</taxon>
        <taxon>Peptacetobacter</taxon>
    </lineage>
</organism>
<dbReference type="RefSeq" id="WP_142535194.1">
    <property type="nucleotide sequence ID" value="NZ_SGJB01000002.1"/>
</dbReference>
<sequence>MEKLRYISSETYVEGVIVEIHDGAFVIDLKGRLGQFKIPSRMLITDYEPKIGQEVGFMLSYPEVLSPEPNPEYVANILREKEKFARIEAKKRENLKKQLLEEIANEGK</sequence>
<evidence type="ECO:0000313" key="1">
    <source>
        <dbReference type="EMBL" id="TQQ85490.1"/>
    </source>
</evidence>
<reference evidence="1 2" key="1">
    <citation type="submission" date="2019-02" db="EMBL/GenBank/DDBJ databases">
        <title>Peptostreptococcaceae bacterium ZHW00191 nov., a new bacterium isolated from the human gut.</title>
        <authorList>
            <person name="Zhou H.-W."/>
            <person name="Chen X.-J."/>
        </authorList>
    </citation>
    <scope>NUCLEOTIDE SEQUENCE [LARGE SCALE GENOMIC DNA]</scope>
    <source>
        <strain evidence="1 2">ZHW00191</strain>
    </source>
</reference>
<accession>A0A544QXV2</accession>
<gene>
    <name evidence="1" type="ORF">EXD82_01720</name>
</gene>
<evidence type="ECO:0000313" key="2">
    <source>
        <dbReference type="Proteomes" id="UP000317863"/>
    </source>
</evidence>
<name>A0A544QXV2_9FIRM</name>
<dbReference type="NCBIfam" id="NF041553">
    <property type="entry name" value="CBO2463_dom"/>
    <property type="match status" value="1"/>
</dbReference>
<proteinExistence type="predicted"/>
<dbReference type="EMBL" id="SGJB01000002">
    <property type="protein sequence ID" value="TQQ85490.1"/>
    <property type="molecule type" value="Genomic_DNA"/>
</dbReference>
<dbReference type="InterPro" id="IPR048108">
    <property type="entry name" value="CBO2463_dom"/>
</dbReference>
<keyword evidence="2" id="KW-1185">Reference proteome</keyword>
<dbReference type="Proteomes" id="UP000317863">
    <property type="component" value="Unassembled WGS sequence"/>
</dbReference>
<protein>
    <submittedName>
        <fullName evidence="1">Uncharacterized protein</fullName>
    </submittedName>
</protein>
<dbReference type="OrthoDB" id="3233899at2"/>
<comment type="caution">
    <text evidence="1">The sequence shown here is derived from an EMBL/GenBank/DDBJ whole genome shotgun (WGS) entry which is preliminary data.</text>
</comment>
<dbReference type="AlphaFoldDB" id="A0A544QXV2"/>